<name>A0A9D5Q5K6_9BACT</name>
<sequence>MRTPSIYVRDTAPAARRWCSLEIVSQPLVSAIVVNWNGAPHLRPCLTALSQQTYPALEILLIDNASTDNSWQVISGLEREFSAQQQAQSPPASPDSPEMRRELHVLRNSRNEGFCRANNQGIADSQGEFVLLLNADVTLAPRFVEVLVQVMQADPAVGIALGKLLSGHDPTRIDSTGIVIYKNRRAVDRGQGEPDVGQYDTCQEVFGASAAACLYRRVMLDELAYPPPQADLDAEYLDTLFFAYKEDIDLAWRARLYGWK</sequence>
<feature type="domain" description="Glycosyltransferase 2-like" evidence="4">
    <location>
        <begin position="30"/>
        <end position="192"/>
    </location>
</feature>
<evidence type="ECO:0000259" key="4">
    <source>
        <dbReference type="Pfam" id="PF00535"/>
    </source>
</evidence>
<evidence type="ECO:0000313" key="5">
    <source>
        <dbReference type="EMBL" id="MBD3324342.1"/>
    </source>
</evidence>
<dbReference type="Proteomes" id="UP000649604">
    <property type="component" value="Unassembled WGS sequence"/>
</dbReference>
<dbReference type="EMBL" id="WJJP01000221">
    <property type="protein sequence ID" value="MBD3324342.1"/>
    <property type="molecule type" value="Genomic_DNA"/>
</dbReference>
<dbReference type="PANTHER" id="PTHR43179">
    <property type="entry name" value="RHAMNOSYLTRANSFERASE WBBL"/>
    <property type="match status" value="1"/>
</dbReference>
<evidence type="ECO:0000313" key="6">
    <source>
        <dbReference type="Proteomes" id="UP000649604"/>
    </source>
</evidence>
<dbReference type="AlphaFoldDB" id="A0A9D5Q5K6"/>
<reference evidence="5" key="1">
    <citation type="submission" date="2019-11" db="EMBL/GenBank/DDBJ databases">
        <title>Microbial mats filling the niche in hypersaline microbial mats.</title>
        <authorList>
            <person name="Wong H.L."/>
            <person name="Macleod F.I."/>
            <person name="White R.A. III"/>
            <person name="Burns B.P."/>
        </authorList>
    </citation>
    <scope>NUCLEOTIDE SEQUENCE</scope>
    <source>
        <strain evidence="5">Rbin_158</strain>
    </source>
</reference>
<evidence type="ECO:0000256" key="2">
    <source>
        <dbReference type="ARBA" id="ARBA00022676"/>
    </source>
</evidence>
<keyword evidence="3" id="KW-0808">Transferase</keyword>
<comment type="similarity">
    <text evidence="1">Belongs to the glycosyltransferase 2 family.</text>
</comment>
<protein>
    <submittedName>
        <fullName evidence="5">Glycosyltransferase</fullName>
    </submittedName>
</protein>
<keyword evidence="2" id="KW-0328">Glycosyltransferase</keyword>
<dbReference type="Gene3D" id="3.90.550.10">
    <property type="entry name" value="Spore Coat Polysaccharide Biosynthesis Protein SpsA, Chain A"/>
    <property type="match status" value="1"/>
</dbReference>
<dbReference type="SUPFAM" id="SSF53448">
    <property type="entry name" value="Nucleotide-diphospho-sugar transferases"/>
    <property type="match status" value="1"/>
</dbReference>
<feature type="non-terminal residue" evidence="5">
    <location>
        <position position="260"/>
    </location>
</feature>
<dbReference type="InterPro" id="IPR001173">
    <property type="entry name" value="Glyco_trans_2-like"/>
</dbReference>
<dbReference type="GO" id="GO:0016757">
    <property type="term" value="F:glycosyltransferase activity"/>
    <property type="evidence" value="ECO:0007669"/>
    <property type="project" value="UniProtKB-KW"/>
</dbReference>
<gene>
    <name evidence="5" type="ORF">GF339_07135</name>
</gene>
<dbReference type="Pfam" id="PF00535">
    <property type="entry name" value="Glycos_transf_2"/>
    <property type="match status" value="1"/>
</dbReference>
<dbReference type="InterPro" id="IPR029044">
    <property type="entry name" value="Nucleotide-diphossugar_trans"/>
</dbReference>
<evidence type="ECO:0000256" key="1">
    <source>
        <dbReference type="ARBA" id="ARBA00006739"/>
    </source>
</evidence>
<dbReference type="PANTHER" id="PTHR43179:SF12">
    <property type="entry name" value="GALACTOFURANOSYLTRANSFERASE GLFT2"/>
    <property type="match status" value="1"/>
</dbReference>
<proteinExistence type="inferred from homology"/>
<accession>A0A9D5Q5K6</accession>
<comment type="caution">
    <text evidence="5">The sequence shown here is derived from an EMBL/GenBank/DDBJ whole genome shotgun (WGS) entry which is preliminary data.</text>
</comment>
<organism evidence="5 6">
    <name type="scientific">candidate division KSB3 bacterium</name>
    <dbReference type="NCBI Taxonomy" id="2044937"/>
    <lineage>
        <taxon>Bacteria</taxon>
        <taxon>candidate division KSB3</taxon>
    </lineage>
</organism>
<evidence type="ECO:0000256" key="3">
    <source>
        <dbReference type="ARBA" id="ARBA00022679"/>
    </source>
</evidence>